<feature type="compositionally biased region" description="Polar residues" evidence="1">
    <location>
        <begin position="37"/>
        <end position="62"/>
    </location>
</feature>
<evidence type="ECO:0000259" key="2">
    <source>
        <dbReference type="PROSITE" id="PS50851"/>
    </source>
</evidence>
<evidence type="ECO:0000256" key="1">
    <source>
        <dbReference type="SAM" id="MobiDB-lite"/>
    </source>
</evidence>
<proteinExistence type="predicted"/>
<dbReference type="Gene3D" id="2.30.30.40">
    <property type="entry name" value="SH3 Domains"/>
    <property type="match status" value="1"/>
</dbReference>
<dbReference type="InterPro" id="IPR002545">
    <property type="entry name" value="CheW-lke_dom"/>
</dbReference>
<dbReference type="Gene3D" id="2.40.50.180">
    <property type="entry name" value="CheA-289, Domain 4"/>
    <property type="match status" value="1"/>
</dbReference>
<dbReference type="InterPro" id="IPR036061">
    <property type="entry name" value="CheW-like_dom_sf"/>
</dbReference>
<dbReference type="OrthoDB" id="5565759at2"/>
<organism evidence="3 4">
    <name type="scientific">Succinivibrio dextrinosolvens</name>
    <dbReference type="NCBI Taxonomy" id="83771"/>
    <lineage>
        <taxon>Bacteria</taxon>
        <taxon>Pseudomonadati</taxon>
        <taxon>Pseudomonadota</taxon>
        <taxon>Gammaproteobacteria</taxon>
        <taxon>Aeromonadales</taxon>
        <taxon>Succinivibrionaceae</taxon>
        <taxon>Succinivibrio</taxon>
    </lineage>
</organism>
<dbReference type="EMBL" id="FOSF01000014">
    <property type="protein sequence ID" value="SFK01191.1"/>
    <property type="molecule type" value="Genomic_DNA"/>
</dbReference>
<feature type="compositionally biased region" description="Acidic residues" evidence="1">
    <location>
        <begin position="135"/>
        <end position="157"/>
    </location>
</feature>
<dbReference type="GO" id="GO:0007165">
    <property type="term" value="P:signal transduction"/>
    <property type="evidence" value="ECO:0007669"/>
    <property type="project" value="InterPro"/>
</dbReference>
<feature type="compositionally biased region" description="Acidic residues" evidence="1">
    <location>
        <begin position="184"/>
        <end position="198"/>
    </location>
</feature>
<keyword evidence="4" id="KW-1185">Reference proteome</keyword>
<protein>
    <submittedName>
        <fullName evidence="3">Purine-binding chemotaxis protein CheW</fullName>
    </submittedName>
</protein>
<dbReference type="GO" id="GO:0006935">
    <property type="term" value="P:chemotaxis"/>
    <property type="evidence" value="ECO:0007669"/>
    <property type="project" value="InterPro"/>
</dbReference>
<feature type="domain" description="CheW-like" evidence="2">
    <location>
        <begin position="318"/>
        <end position="451"/>
    </location>
</feature>
<dbReference type="PROSITE" id="PS50851">
    <property type="entry name" value="CHEW"/>
    <property type="match status" value="1"/>
</dbReference>
<feature type="compositionally biased region" description="Polar residues" evidence="1">
    <location>
        <begin position="173"/>
        <end position="183"/>
    </location>
</feature>
<accession>A0A662Z8D9</accession>
<feature type="region of interest" description="Disordered" evidence="1">
    <location>
        <begin position="16"/>
        <end position="221"/>
    </location>
</feature>
<evidence type="ECO:0000313" key="3">
    <source>
        <dbReference type="EMBL" id="SFK01191.1"/>
    </source>
</evidence>
<evidence type="ECO:0000313" key="4">
    <source>
        <dbReference type="Proteomes" id="UP000243374"/>
    </source>
</evidence>
<dbReference type="SUPFAM" id="SSF50341">
    <property type="entry name" value="CheW-like"/>
    <property type="match status" value="1"/>
</dbReference>
<feature type="compositionally biased region" description="Acidic residues" evidence="1">
    <location>
        <begin position="114"/>
        <end position="123"/>
    </location>
</feature>
<dbReference type="RefSeq" id="WP_074840152.1">
    <property type="nucleotide sequence ID" value="NZ_CP047056.1"/>
</dbReference>
<dbReference type="AlphaFoldDB" id="A0A662Z8D9"/>
<dbReference type="Pfam" id="PF01584">
    <property type="entry name" value="CheW"/>
    <property type="match status" value="1"/>
</dbReference>
<gene>
    <name evidence="3" type="ORF">SAMN04487865_101422</name>
</gene>
<name>A0A662Z8D9_9GAMM</name>
<feature type="compositionally biased region" description="Polar residues" evidence="1">
    <location>
        <begin position="200"/>
        <end position="215"/>
    </location>
</feature>
<feature type="compositionally biased region" description="Acidic residues" evidence="1">
    <location>
        <begin position="63"/>
        <end position="77"/>
    </location>
</feature>
<feature type="compositionally biased region" description="Low complexity" evidence="1">
    <location>
        <begin position="124"/>
        <end position="134"/>
    </location>
</feature>
<dbReference type="SMART" id="SM00260">
    <property type="entry name" value="CheW"/>
    <property type="match status" value="1"/>
</dbReference>
<sequence>MSFNDIDDTLVAYFKQMLEEESEQQSPESESLEEQNAVAQTEVSAQNENEQVIGSGNEVSDSQPEELPQENEIENPQEDMALSASDGESSEGCVADETSVEESSDEKDIAAAEVESEICEDNSDPAPDAIAEAEAATETEETEDMPLDTEESPEEVACESKEISETPVENEESSLQNTAVETDNSADDIDYAADDYVPEDNSSSEAPVLQPQLQSVEEKSEPLPFAEHKSLESLLESVPKTQLETEVADETVTETAVETQTVEETQTVTETAVEEQIQVEQVTASESVVADESAVQVEQESDNEEAPYNWTNIEMPDEFQVLFFLVKGIRFAVPLVNLGGIFQCDKVTPLFGKPDWFQGIADIRGRKMNVVDTLKWVKSDAPQSEKYEYMISLDKTLWSIGCDVLEGNRILKKENITWRQTAGNRPWLAGIVKKEMCALLHVKALIKMFENGVNLKDLDVQMSA</sequence>
<reference evidence="3 4" key="1">
    <citation type="submission" date="2016-10" db="EMBL/GenBank/DDBJ databases">
        <authorList>
            <person name="Varghese N."/>
            <person name="Submissions S."/>
        </authorList>
    </citation>
    <scope>NUCLEOTIDE SEQUENCE [LARGE SCALE GENOMIC DNA]</scope>
    <source>
        <strain evidence="3 4">22B</strain>
    </source>
</reference>
<dbReference type="Proteomes" id="UP000243374">
    <property type="component" value="Unassembled WGS sequence"/>
</dbReference>